<dbReference type="InterPro" id="IPR013083">
    <property type="entry name" value="Znf_RING/FYVE/PHD"/>
</dbReference>
<evidence type="ECO:0000256" key="12">
    <source>
        <dbReference type="ARBA" id="ARBA00023136"/>
    </source>
</evidence>
<evidence type="ECO:0000256" key="4">
    <source>
        <dbReference type="ARBA" id="ARBA00018980"/>
    </source>
</evidence>
<evidence type="ECO:0000256" key="5">
    <source>
        <dbReference type="ARBA" id="ARBA00022448"/>
    </source>
</evidence>
<evidence type="ECO:0000313" key="18">
    <source>
        <dbReference type="EnsemblMetazoa" id="CapteP149232"/>
    </source>
</evidence>
<evidence type="ECO:0000256" key="11">
    <source>
        <dbReference type="ARBA" id="ARBA00022989"/>
    </source>
</evidence>
<evidence type="ECO:0000256" key="8">
    <source>
        <dbReference type="ARBA" id="ARBA00022771"/>
    </source>
</evidence>
<name>R7UDQ9_CAPTE</name>
<keyword evidence="13 15" id="KW-0576">Peroxisome</keyword>
<dbReference type="PIRSF" id="PIRSF038074">
    <property type="entry name" value="Peroxisome_assembly_p12"/>
    <property type="match status" value="1"/>
</dbReference>
<keyword evidence="7" id="KW-0479">Metal-binding</keyword>
<evidence type="ECO:0000259" key="16">
    <source>
        <dbReference type="Pfam" id="PF04757"/>
    </source>
</evidence>
<dbReference type="GO" id="GO:1990429">
    <property type="term" value="C:peroxisomal importomer complex"/>
    <property type="evidence" value="ECO:0007669"/>
    <property type="project" value="TreeGrafter"/>
</dbReference>
<comment type="function">
    <text evidence="15">Component of a retrotranslocation channel required for peroxisome organization by mediating export of the PEX5 receptor from peroxisomes to the cytosol, thereby promoting PEX5 recycling.</text>
</comment>
<dbReference type="GO" id="GO:0006513">
    <property type="term" value="P:protein monoubiquitination"/>
    <property type="evidence" value="ECO:0007669"/>
    <property type="project" value="TreeGrafter"/>
</dbReference>
<proteinExistence type="inferred from homology"/>
<dbReference type="InterPro" id="IPR017375">
    <property type="entry name" value="PEX12"/>
</dbReference>
<evidence type="ECO:0000256" key="2">
    <source>
        <dbReference type="ARBA" id="ARBA00004906"/>
    </source>
</evidence>
<gene>
    <name evidence="17" type="ORF">CAPTEDRAFT_149232</name>
</gene>
<comment type="pathway">
    <text evidence="2">Protein modification; protein ubiquitination.</text>
</comment>
<evidence type="ECO:0000256" key="15">
    <source>
        <dbReference type="PIRNR" id="PIRNR038074"/>
    </source>
</evidence>
<protein>
    <recommendedName>
        <fullName evidence="4 15">Peroxisome assembly protein 12</fullName>
    </recommendedName>
    <alternativeName>
        <fullName evidence="14 15">Peroxin-12</fullName>
    </alternativeName>
</protein>
<dbReference type="GO" id="GO:0008270">
    <property type="term" value="F:zinc ion binding"/>
    <property type="evidence" value="ECO:0007669"/>
    <property type="project" value="UniProtKB-KW"/>
</dbReference>
<keyword evidence="12 15" id="KW-0472">Membrane</keyword>
<keyword evidence="9" id="KW-0862">Zinc</keyword>
<dbReference type="AlphaFoldDB" id="R7UDQ9"/>
<dbReference type="Proteomes" id="UP000014760">
    <property type="component" value="Unassembled WGS sequence"/>
</dbReference>
<evidence type="ECO:0000256" key="14">
    <source>
        <dbReference type="ARBA" id="ARBA00029692"/>
    </source>
</evidence>
<evidence type="ECO:0000256" key="3">
    <source>
        <dbReference type="ARBA" id="ARBA00008704"/>
    </source>
</evidence>
<comment type="subcellular location">
    <subcellularLocation>
        <location evidence="1">Peroxisome membrane</location>
        <topology evidence="1">Multi-pass membrane protein</topology>
    </subcellularLocation>
</comment>
<dbReference type="InterPro" id="IPR006845">
    <property type="entry name" value="Pex_N"/>
</dbReference>
<dbReference type="SUPFAM" id="SSF57850">
    <property type="entry name" value="RING/U-box"/>
    <property type="match status" value="1"/>
</dbReference>
<dbReference type="OrthoDB" id="107372at2759"/>
<evidence type="ECO:0000313" key="17">
    <source>
        <dbReference type="EMBL" id="ELU04124.1"/>
    </source>
</evidence>
<reference evidence="19" key="1">
    <citation type="submission" date="2012-12" db="EMBL/GenBank/DDBJ databases">
        <authorList>
            <person name="Hellsten U."/>
            <person name="Grimwood J."/>
            <person name="Chapman J.A."/>
            <person name="Shapiro H."/>
            <person name="Aerts A."/>
            <person name="Otillar R.P."/>
            <person name="Terry A.Y."/>
            <person name="Boore J.L."/>
            <person name="Simakov O."/>
            <person name="Marletaz F."/>
            <person name="Cho S.-J."/>
            <person name="Edsinger-Gonzales E."/>
            <person name="Havlak P."/>
            <person name="Kuo D.-H."/>
            <person name="Larsson T."/>
            <person name="Lv J."/>
            <person name="Arendt D."/>
            <person name="Savage R."/>
            <person name="Osoegawa K."/>
            <person name="de Jong P."/>
            <person name="Lindberg D.R."/>
            <person name="Seaver E.C."/>
            <person name="Weisblat D.A."/>
            <person name="Putnam N.H."/>
            <person name="Grigoriev I.V."/>
            <person name="Rokhsar D.S."/>
        </authorList>
    </citation>
    <scope>NUCLEOTIDE SEQUENCE</scope>
    <source>
        <strain evidence="19">I ESC-2004</strain>
    </source>
</reference>
<accession>R7UDQ9</accession>
<feature type="domain" description="Pex N-terminal" evidence="16">
    <location>
        <begin position="27"/>
        <end position="251"/>
    </location>
</feature>
<keyword evidence="10" id="KW-0653">Protein transport</keyword>
<keyword evidence="5" id="KW-0813">Transport</keyword>
<evidence type="ECO:0000313" key="19">
    <source>
        <dbReference type="Proteomes" id="UP000014760"/>
    </source>
</evidence>
<evidence type="ECO:0000256" key="10">
    <source>
        <dbReference type="ARBA" id="ARBA00022927"/>
    </source>
</evidence>
<dbReference type="FunCoup" id="R7UDQ9">
    <property type="interactions" value="1427"/>
</dbReference>
<dbReference type="GO" id="GO:0016558">
    <property type="term" value="P:protein import into peroxisome matrix"/>
    <property type="evidence" value="ECO:0007669"/>
    <property type="project" value="UniProtKB-UniRule"/>
</dbReference>
<evidence type="ECO:0000256" key="6">
    <source>
        <dbReference type="ARBA" id="ARBA00022692"/>
    </source>
</evidence>
<sequence length="338" mass="37914">MAAGAHLTSTVNPLNKPSIFEVIAEEGLMHSLQPALKHASQVLAQRNPSRYGWLYAYGDEIFAAFQCILENHYLKNYGASFAENFYGLKRVPLADLESNHLPLTNRLRSLFCLVFIPYLKRKCDDLYESLKERPHSEGLLGMLCRAFLGVYPILHSTYEASMFGFLLAYVLGRNRVHSPLLRLAGVALCHLSLEDMNAMAPSVGKPLRDLRLSQSLWVLGKRALSATALALSSTLSMSIFFLQFLEWWYASDHGAKSLTALPAPPPPTMNKQPKGLPKLTAICPLCHKIRCNDTVLAVSGYVFCYPCILQYVRTHHRCPVTFYPANLDHLVKLFMPNT</sequence>
<evidence type="ECO:0000256" key="7">
    <source>
        <dbReference type="ARBA" id="ARBA00022723"/>
    </source>
</evidence>
<reference evidence="17 19" key="2">
    <citation type="journal article" date="2013" name="Nature">
        <title>Insights into bilaterian evolution from three spiralian genomes.</title>
        <authorList>
            <person name="Simakov O."/>
            <person name="Marletaz F."/>
            <person name="Cho S.J."/>
            <person name="Edsinger-Gonzales E."/>
            <person name="Havlak P."/>
            <person name="Hellsten U."/>
            <person name="Kuo D.H."/>
            <person name="Larsson T."/>
            <person name="Lv J."/>
            <person name="Arendt D."/>
            <person name="Savage R."/>
            <person name="Osoegawa K."/>
            <person name="de Jong P."/>
            <person name="Grimwood J."/>
            <person name="Chapman J.A."/>
            <person name="Shapiro H."/>
            <person name="Aerts A."/>
            <person name="Otillar R.P."/>
            <person name="Terry A.Y."/>
            <person name="Boore J.L."/>
            <person name="Grigoriev I.V."/>
            <person name="Lindberg D.R."/>
            <person name="Seaver E.C."/>
            <person name="Weisblat D.A."/>
            <person name="Putnam N.H."/>
            <person name="Rokhsar D.S."/>
        </authorList>
    </citation>
    <scope>NUCLEOTIDE SEQUENCE</scope>
    <source>
        <strain evidence="17 19">I ESC-2004</strain>
    </source>
</reference>
<keyword evidence="8" id="KW-0863">Zinc-finger</keyword>
<dbReference type="EMBL" id="AMQN01001458">
    <property type="status" value="NOT_ANNOTATED_CDS"/>
    <property type="molecule type" value="Genomic_DNA"/>
</dbReference>
<dbReference type="GO" id="GO:0005778">
    <property type="term" value="C:peroxisomal membrane"/>
    <property type="evidence" value="ECO:0007669"/>
    <property type="project" value="UniProtKB-SubCell"/>
</dbReference>
<dbReference type="HOGENOM" id="CLU_031067_1_0_1"/>
<dbReference type="EnsemblMetazoa" id="CapteT149232">
    <property type="protein sequence ID" value="CapteP149232"/>
    <property type="gene ID" value="CapteG149232"/>
</dbReference>
<organism evidence="17">
    <name type="scientific">Capitella teleta</name>
    <name type="common">Polychaete worm</name>
    <dbReference type="NCBI Taxonomy" id="283909"/>
    <lineage>
        <taxon>Eukaryota</taxon>
        <taxon>Metazoa</taxon>
        <taxon>Spiralia</taxon>
        <taxon>Lophotrochozoa</taxon>
        <taxon>Annelida</taxon>
        <taxon>Polychaeta</taxon>
        <taxon>Sedentaria</taxon>
        <taxon>Scolecida</taxon>
        <taxon>Capitellidae</taxon>
        <taxon>Capitella</taxon>
    </lineage>
</organism>
<evidence type="ECO:0000256" key="13">
    <source>
        <dbReference type="ARBA" id="ARBA00023140"/>
    </source>
</evidence>
<dbReference type="STRING" id="283909.R7UDQ9"/>
<reference evidence="18" key="3">
    <citation type="submission" date="2015-06" db="UniProtKB">
        <authorList>
            <consortium name="EnsemblMetazoa"/>
        </authorList>
    </citation>
    <scope>IDENTIFICATION</scope>
</reference>
<dbReference type="GO" id="GO:0004842">
    <property type="term" value="F:ubiquitin-protein transferase activity"/>
    <property type="evidence" value="ECO:0007669"/>
    <property type="project" value="TreeGrafter"/>
</dbReference>
<keyword evidence="19" id="KW-1185">Reference proteome</keyword>
<dbReference type="PANTHER" id="PTHR12888:SF0">
    <property type="entry name" value="PEROXISOME ASSEMBLY PROTEIN 12"/>
    <property type="match status" value="1"/>
</dbReference>
<dbReference type="Gene3D" id="3.30.40.10">
    <property type="entry name" value="Zinc/RING finger domain, C3HC4 (zinc finger)"/>
    <property type="match status" value="1"/>
</dbReference>
<comment type="similarity">
    <text evidence="3 15">Belongs to the pex2/pex10/pex12 family.</text>
</comment>
<dbReference type="EMBL" id="KB302615">
    <property type="protein sequence ID" value="ELU04124.1"/>
    <property type="molecule type" value="Genomic_DNA"/>
</dbReference>
<dbReference type="PANTHER" id="PTHR12888">
    <property type="entry name" value="PEROXISOME ASSEMBLY PROTEIN 12 PEROXIN-12"/>
    <property type="match status" value="1"/>
</dbReference>
<evidence type="ECO:0000256" key="9">
    <source>
        <dbReference type="ARBA" id="ARBA00022833"/>
    </source>
</evidence>
<keyword evidence="6" id="KW-0812">Transmembrane</keyword>
<dbReference type="CDD" id="cd16451">
    <property type="entry name" value="mRING_PEX12"/>
    <property type="match status" value="1"/>
</dbReference>
<keyword evidence="11" id="KW-1133">Transmembrane helix</keyword>
<dbReference type="Pfam" id="PF04757">
    <property type="entry name" value="Pex2_Pex12"/>
    <property type="match status" value="1"/>
</dbReference>
<evidence type="ECO:0000256" key="1">
    <source>
        <dbReference type="ARBA" id="ARBA00004585"/>
    </source>
</evidence>
<dbReference type="OMA" id="QHYLARC"/>